<comment type="caution">
    <text evidence="2">The sequence shown here is derived from an EMBL/GenBank/DDBJ whole genome shotgun (WGS) entry which is preliminary data.</text>
</comment>
<dbReference type="Proteomes" id="UP001189429">
    <property type="component" value="Unassembled WGS sequence"/>
</dbReference>
<proteinExistence type="predicted"/>
<name>A0ABN9PQY3_9DINO</name>
<gene>
    <name evidence="2" type="ORF">PCOR1329_LOCUS3296</name>
</gene>
<feature type="region of interest" description="Disordered" evidence="1">
    <location>
        <begin position="1"/>
        <end position="29"/>
    </location>
</feature>
<organism evidence="2 3">
    <name type="scientific">Prorocentrum cordatum</name>
    <dbReference type="NCBI Taxonomy" id="2364126"/>
    <lineage>
        <taxon>Eukaryota</taxon>
        <taxon>Sar</taxon>
        <taxon>Alveolata</taxon>
        <taxon>Dinophyceae</taxon>
        <taxon>Prorocentrales</taxon>
        <taxon>Prorocentraceae</taxon>
        <taxon>Prorocentrum</taxon>
    </lineage>
</organism>
<reference evidence="2" key="1">
    <citation type="submission" date="2023-10" db="EMBL/GenBank/DDBJ databases">
        <authorList>
            <person name="Chen Y."/>
            <person name="Shah S."/>
            <person name="Dougan E. K."/>
            <person name="Thang M."/>
            <person name="Chan C."/>
        </authorList>
    </citation>
    <scope>NUCLEOTIDE SEQUENCE [LARGE SCALE GENOMIC DNA]</scope>
</reference>
<accession>A0ABN9PQY3</accession>
<protein>
    <submittedName>
        <fullName evidence="2">Uncharacterized protein</fullName>
    </submittedName>
</protein>
<evidence type="ECO:0000256" key="1">
    <source>
        <dbReference type="SAM" id="MobiDB-lite"/>
    </source>
</evidence>
<evidence type="ECO:0000313" key="3">
    <source>
        <dbReference type="Proteomes" id="UP001189429"/>
    </source>
</evidence>
<keyword evidence="3" id="KW-1185">Reference proteome</keyword>
<evidence type="ECO:0000313" key="2">
    <source>
        <dbReference type="EMBL" id="CAK0792824.1"/>
    </source>
</evidence>
<sequence>MPPQPPPARDAPVRFVQVNPRRRGSKAHARYERYKHGASIAEALRLGALPGDIAWDLQRGFVRAAAGGGATGMDIIKGKSNGKDTGYWVEGVYYPSGNDTPRVVLLRLGVKRFGSEEALARALAERGGGCAAPSV</sequence>
<dbReference type="EMBL" id="CAUYUJ010000847">
    <property type="protein sequence ID" value="CAK0792824.1"/>
    <property type="molecule type" value="Genomic_DNA"/>
</dbReference>